<evidence type="ECO:0000313" key="14">
    <source>
        <dbReference type="Proteomes" id="UP000243540"/>
    </source>
</evidence>
<dbReference type="InterPro" id="IPR006009">
    <property type="entry name" value="GlcNAc_MurG"/>
</dbReference>
<dbReference type="Gene3D" id="3.40.50.2000">
    <property type="entry name" value="Glycogen Phosphorylase B"/>
    <property type="match status" value="2"/>
</dbReference>
<keyword evidence="5 10" id="KW-0133">Cell shape</keyword>
<feature type="binding site" evidence="10">
    <location>
        <begin position="16"/>
        <end position="18"/>
    </location>
    <ligand>
        <name>UDP-N-acetyl-alpha-D-glucosamine</name>
        <dbReference type="ChEBI" id="CHEBI:57705"/>
    </ligand>
</feature>
<evidence type="ECO:0000256" key="8">
    <source>
        <dbReference type="ARBA" id="ARBA00023306"/>
    </source>
</evidence>
<dbReference type="SUPFAM" id="SSF53756">
    <property type="entry name" value="UDP-Glycosyltransferase/glycogen phosphorylase"/>
    <property type="match status" value="1"/>
</dbReference>
<feature type="binding site" evidence="10">
    <location>
        <position position="172"/>
    </location>
    <ligand>
        <name>UDP-N-acetyl-alpha-D-glucosamine</name>
        <dbReference type="ChEBI" id="CHEBI:57705"/>
    </ligand>
</feature>
<evidence type="ECO:0000259" key="11">
    <source>
        <dbReference type="Pfam" id="PF03033"/>
    </source>
</evidence>
<dbReference type="Pfam" id="PF03033">
    <property type="entry name" value="Glyco_transf_28"/>
    <property type="match status" value="1"/>
</dbReference>
<dbReference type="GO" id="GO:0071555">
    <property type="term" value="P:cell wall organization"/>
    <property type="evidence" value="ECO:0007669"/>
    <property type="project" value="UniProtKB-KW"/>
</dbReference>
<dbReference type="STRING" id="1160091.B9T39_00405"/>
<dbReference type="CDD" id="cd03785">
    <property type="entry name" value="GT28_MurG"/>
    <property type="match status" value="1"/>
</dbReference>
<dbReference type="PANTHER" id="PTHR21015">
    <property type="entry name" value="UDP-N-ACETYLGLUCOSAMINE--N-ACETYLMURAMYL-(PENTAPEPTIDE) PYROPHOSPHORYL-UNDECAPRENOL N-ACETYLGLUCOSAMINE TRANSFERASE 1"/>
    <property type="match status" value="1"/>
</dbReference>
<comment type="pathway">
    <text evidence="10">Cell wall biogenesis; peptidoglycan biosynthesis.</text>
</comment>
<dbReference type="NCBIfam" id="TIGR01133">
    <property type="entry name" value="murG"/>
    <property type="match status" value="1"/>
</dbReference>
<dbReference type="Pfam" id="PF04101">
    <property type="entry name" value="Glyco_tran_28_C"/>
    <property type="match status" value="1"/>
</dbReference>
<dbReference type="GO" id="GO:0005975">
    <property type="term" value="P:carbohydrate metabolic process"/>
    <property type="evidence" value="ECO:0007669"/>
    <property type="project" value="InterPro"/>
</dbReference>
<dbReference type="GO" id="GO:0008360">
    <property type="term" value="P:regulation of cell shape"/>
    <property type="evidence" value="ECO:0007669"/>
    <property type="project" value="UniProtKB-KW"/>
</dbReference>
<feature type="binding site" evidence="10">
    <location>
        <position position="130"/>
    </location>
    <ligand>
        <name>UDP-N-acetyl-alpha-D-glucosamine</name>
        <dbReference type="ChEBI" id="CHEBI:57705"/>
    </ligand>
</feature>
<dbReference type="GO" id="GO:0051301">
    <property type="term" value="P:cell division"/>
    <property type="evidence" value="ECO:0007669"/>
    <property type="project" value="UniProtKB-KW"/>
</dbReference>
<dbReference type="GO" id="GO:0051991">
    <property type="term" value="F:UDP-N-acetyl-D-glucosamine:N-acetylmuramoyl-L-alanyl-D-glutamyl-meso-2,6-diaminopimelyl-D-alanyl-D-alanine-diphosphoundecaprenol 4-beta-N-acetylglucosaminlytransferase activity"/>
    <property type="evidence" value="ECO:0007669"/>
    <property type="project" value="RHEA"/>
</dbReference>
<evidence type="ECO:0000256" key="1">
    <source>
        <dbReference type="ARBA" id="ARBA00022475"/>
    </source>
</evidence>
<feature type="binding site" evidence="10">
    <location>
        <position position="321"/>
    </location>
    <ligand>
        <name>UDP-N-acetyl-alpha-D-glucosamine</name>
        <dbReference type="ChEBI" id="CHEBI:57705"/>
    </ligand>
</feature>
<dbReference type="Proteomes" id="UP000243540">
    <property type="component" value="Unassembled WGS sequence"/>
</dbReference>
<accession>A0A1Y2T3U9</accession>
<evidence type="ECO:0000256" key="4">
    <source>
        <dbReference type="ARBA" id="ARBA00022679"/>
    </source>
</evidence>
<comment type="similarity">
    <text evidence="10">Belongs to the glycosyltransferase 28 family. MurG subfamily.</text>
</comment>
<organism evidence="13 14">
    <name type="scientific">Alloscardovia macacae</name>
    <dbReference type="NCBI Taxonomy" id="1160091"/>
    <lineage>
        <taxon>Bacteria</taxon>
        <taxon>Bacillati</taxon>
        <taxon>Actinomycetota</taxon>
        <taxon>Actinomycetes</taxon>
        <taxon>Bifidobacteriales</taxon>
        <taxon>Bifidobacteriaceae</taxon>
        <taxon>Alloscardovia</taxon>
    </lineage>
</organism>
<feature type="binding site" evidence="10">
    <location>
        <position position="212"/>
    </location>
    <ligand>
        <name>UDP-N-acetyl-alpha-D-glucosamine</name>
        <dbReference type="ChEBI" id="CHEBI:57705"/>
    </ligand>
</feature>
<keyword evidence="2 10" id="KW-0132">Cell division</keyword>
<proteinExistence type="inferred from homology"/>
<keyword evidence="7 10" id="KW-0472">Membrane</keyword>
<evidence type="ECO:0000256" key="6">
    <source>
        <dbReference type="ARBA" id="ARBA00022984"/>
    </source>
</evidence>
<gene>
    <name evidence="10" type="primary">murG</name>
    <name evidence="13" type="ORF">B9T39_00405</name>
</gene>
<evidence type="ECO:0000256" key="7">
    <source>
        <dbReference type="ARBA" id="ARBA00023136"/>
    </source>
</evidence>
<reference evidence="13 14" key="1">
    <citation type="submission" date="2017-04" db="EMBL/GenBank/DDBJ databases">
        <title>Draft genome sequences of Alloscardovia macacae UMA81211 and UMA81212 isolated from the feces of a rhesus macaque (Macaca mulatta).</title>
        <authorList>
            <person name="Albert K."/>
            <person name="Sela D.A."/>
        </authorList>
    </citation>
    <scope>NUCLEOTIDE SEQUENCE [LARGE SCALE GENOMIC DNA]</scope>
    <source>
        <strain evidence="13 14">UMA81212</strain>
    </source>
</reference>
<sequence>METMEPLHIVLAGGGTAGHVNPLLSIAQQIRQMEPDAQLSVIGTAQGLEARLVPDAGLELDTIEKVPFPRSLNARTFAFPGQFLRQLRSVSHIFEKRHADVVVGVGGYASAPAYVQAHRHHIPIIIHEQNARAGMANKLGARWASYVGLTYEDSGIHAGKTTRVERVGLPLRDAISQRAAALEVNRAEAKREAALELGLDPDIPIIAVTGGSLGALSLNRAVAQASRELLTMAQIVHVTGRGKIDEVRKTVSELAGEDILTDLGSFTKGDYHIAEYWEGMDAIMAAADVVICRSGAGTVAELTALGVPAIYVPLPIGNGEQIYNAQPVVDAGGGIIVHDEDLNTQWIRDHVVPLVEKKEELDSMSQAAWNYGKRDAAQKMAQTILDIARLARK</sequence>
<dbReference type="InterPro" id="IPR007235">
    <property type="entry name" value="Glyco_trans_28_C"/>
</dbReference>
<protein>
    <recommendedName>
        <fullName evidence="10">UDP-N-acetylglucosamine--N-acetylmuramyl-(pentapeptide) pyrophosphoryl-undecaprenol N-acetylglucosamine transferase</fullName>
        <ecNumber evidence="10">2.4.1.227</ecNumber>
    </recommendedName>
    <alternativeName>
        <fullName evidence="10">Undecaprenyl-PP-MurNAc-pentapeptide-UDPGlcNAc GlcNAc transferase</fullName>
    </alternativeName>
</protein>
<dbReference type="EC" id="2.4.1.227" evidence="10"/>
<dbReference type="PANTHER" id="PTHR21015:SF22">
    <property type="entry name" value="GLYCOSYLTRANSFERASE"/>
    <property type="match status" value="1"/>
</dbReference>
<evidence type="ECO:0000256" key="3">
    <source>
        <dbReference type="ARBA" id="ARBA00022676"/>
    </source>
</evidence>
<comment type="caution">
    <text evidence="13">The sequence shown here is derived from an EMBL/GenBank/DDBJ whole genome shotgun (WGS) entry which is preliminary data.</text>
</comment>
<comment type="caution">
    <text evidence="10">Lacks conserved residue(s) required for the propagation of feature annotation.</text>
</comment>
<dbReference type="RefSeq" id="WP_086105841.1">
    <property type="nucleotide sequence ID" value="NZ_NEKB01000001.1"/>
</dbReference>
<dbReference type="OrthoDB" id="9808936at2"/>
<dbReference type="InterPro" id="IPR004276">
    <property type="entry name" value="GlycoTrans_28_N"/>
</dbReference>
<evidence type="ECO:0000313" key="13">
    <source>
        <dbReference type="EMBL" id="OTA30203.1"/>
    </source>
</evidence>
<comment type="function">
    <text evidence="10">Cell wall formation. Catalyzes the transfer of a GlcNAc subunit on undecaprenyl-pyrophosphoryl-MurNAc-pentapeptide (lipid intermediate I) to form undecaprenyl-pyrophosphoryl-MurNAc-(pentapeptide)GlcNAc (lipid intermediate II).</text>
</comment>
<evidence type="ECO:0000256" key="2">
    <source>
        <dbReference type="ARBA" id="ARBA00022618"/>
    </source>
</evidence>
<comment type="subcellular location">
    <subcellularLocation>
        <location evidence="10">Cell membrane</location>
        <topology evidence="10">Peripheral membrane protein</topology>
        <orientation evidence="10">Cytoplasmic side</orientation>
    </subcellularLocation>
</comment>
<keyword evidence="1 10" id="KW-1003">Cell membrane</keyword>
<dbReference type="EMBL" id="NEKC01000001">
    <property type="protein sequence ID" value="OTA30203.1"/>
    <property type="molecule type" value="Genomic_DNA"/>
</dbReference>
<evidence type="ECO:0000256" key="9">
    <source>
        <dbReference type="ARBA" id="ARBA00023316"/>
    </source>
</evidence>
<comment type="catalytic activity">
    <reaction evidence="10">
        <text>di-trans,octa-cis-undecaprenyl diphospho-N-acetyl-alpha-D-muramoyl-L-alanyl-D-glutamyl-meso-2,6-diaminopimeloyl-D-alanyl-D-alanine + UDP-N-acetyl-alpha-D-glucosamine = di-trans,octa-cis-undecaprenyl diphospho-[N-acetyl-alpha-D-glucosaminyl-(1-&gt;4)]-N-acetyl-alpha-D-muramoyl-L-alanyl-D-glutamyl-meso-2,6-diaminopimeloyl-D-alanyl-D-alanine + UDP + H(+)</text>
        <dbReference type="Rhea" id="RHEA:31227"/>
        <dbReference type="ChEBI" id="CHEBI:15378"/>
        <dbReference type="ChEBI" id="CHEBI:57705"/>
        <dbReference type="ChEBI" id="CHEBI:58223"/>
        <dbReference type="ChEBI" id="CHEBI:61387"/>
        <dbReference type="ChEBI" id="CHEBI:61388"/>
        <dbReference type="EC" id="2.4.1.227"/>
    </reaction>
</comment>
<dbReference type="HAMAP" id="MF_00033">
    <property type="entry name" value="MurG"/>
    <property type="match status" value="1"/>
</dbReference>
<dbReference type="GO" id="GO:0050511">
    <property type="term" value="F:undecaprenyldiphospho-muramoylpentapeptide beta-N-acetylglucosaminyltransferase activity"/>
    <property type="evidence" value="ECO:0007669"/>
    <property type="project" value="UniProtKB-UniRule"/>
</dbReference>
<evidence type="ECO:0000256" key="10">
    <source>
        <dbReference type="HAMAP-Rule" id="MF_00033"/>
    </source>
</evidence>
<dbReference type="GO" id="GO:0009252">
    <property type="term" value="P:peptidoglycan biosynthetic process"/>
    <property type="evidence" value="ECO:0007669"/>
    <property type="project" value="UniProtKB-UniRule"/>
</dbReference>
<dbReference type="GO" id="GO:0005886">
    <property type="term" value="C:plasma membrane"/>
    <property type="evidence" value="ECO:0007669"/>
    <property type="project" value="UniProtKB-SubCell"/>
</dbReference>
<dbReference type="AlphaFoldDB" id="A0A1Y2T3U9"/>
<keyword evidence="4 10" id="KW-0808">Transferase</keyword>
<evidence type="ECO:0000256" key="5">
    <source>
        <dbReference type="ARBA" id="ARBA00022960"/>
    </source>
</evidence>
<keyword evidence="3 10" id="KW-0328">Glycosyltransferase</keyword>
<name>A0A1Y2T3U9_9BIFI</name>
<evidence type="ECO:0000259" key="12">
    <source>
        <dbReference type="Pfam" id="PF04101"/>
    </source>
</evidence>
<keyword evidence="8 10" id="KW-0131">Cell cycle</keyword>
<keyword evidence="6 10" id="KW-0573">Peptidoglycan synthesis</keyword>
<feature type="domain" description="Glycosyltransferase family 28 N-terminal" evidence="11">
    <location>
        <begin position="9"/>
        <end position="147"/>
    </location>
</feature>
<dbReference type="UniPathway" id="UPA00219"/>
<feature type="domain" description="Glycosyl transferase family 28 C-terminal" evidence="12">
    <location>
        <begin position="205"/>
        <end position="379"/>
    </location>
</feature>
<keyword evidence="9 10" id="KW-0961">Cell wall biogenesis/degradation</keyword>